<dbReference type="EMBL" id="JBHLSW010000015">
    <property type="protein sequence ID" value="MFC0634860.1"/>
    <property type="molecule type" value="Genomic_DNA"/>
</dbReference>
<proteinExistence type="predicted"/>
<keyword evidence="2" id="KW-1185">Reference proteome</keyword>
<name>A0ABV6R5E6_9CAUL</name>
<reference evidence="1 2" key="1">
    <citation type="submission" date="2024-09" db="EMBL/GenBank/DDBJ databases">
        <authorList>
            <person name="Sun Q."/>
            <person name="Mori K."/>
        </authorList>
    </citation>
    <scope>NUCLEOTIDE SEQUENCE [LARGE SCALE GENOMIC DNA]</scope>
    <source>
        <strain evidence="1 2">NCAIM B.02621</strain>
    </source>
</reference>
<dbReference type="RefSeq" id="WP_376836940.1">
    <property type="nucleotide sequence ID" value="NZ_JBHLSW010000015.1"/>
</dbReference>
<sequence length="139" mass="15609">MGGRTRPVVVVSRMLFLLNDVVFDLDEACPVTPADARRFEKLGLDYVIELGCELFAEDPLLHRNDPQRARRLAWLLHDREPELNAVLFAAPETGCAPELVEPRFCHLPEPLMRQLQGKAARGRLDAVAADRVVWGRLAA</sequence>
<protein>
    <recommendedName>
        <fullName evidence="3">RES domain-containing protein</fullName>
    </recommendedName>
</protein>
<gene>
    <name evidence="1" type="ORF">ACFFGE_13345</name>
</gene>
<dbReference type="Proteomes" id="UP001589906">
    <property type="component" value="Unassembled WGS sequence"/>
</dbReference>
<evidence type="ECO:0000313" key="1">
    <source>
        <dbReference type="EMBL" id="MFC0634860.1"/>
    </source>
</evidence>
<evidence type="ECO:0008006" key="3">
    <source>
        <dbReference type="Google" id="ProtNLM"/>
    </source>
</evidence>
<accession>A0ABV6R5E6</accession>
<evidence type="ECO:0000313" key="2">
    <source>
        <dbReference type="Proteomes" id="UP001589906"/>
    </source>
</evidence>
<organism evidence="1 2">
    <name type="scientific">Brevundimonas balnearis</name>
    <dbReference type="NCBI Taxonomy" id="1572858"/>
    <lineage>
        <taxon>Bacteria</taxon>
        <taxon>Pseudomonadati</taxon>
        <taxon>Pseudomonadota</taxon>
        <taxon>Alphaproteobacteria</taxon>
        <taxon>Caulobacterales</taxon>
        <taxon>Caulobacteraceae</taxon>
        <taxon>Brevundimonas</taxon>
    </lineage>
</organism>
<comment type="caution">
    <text evidence="1">The sequence shown here is derived from an EMBL/GenBank/DDBJ whole genome shotgun (WGS) entry which is preliminary data.</text>
</comment>